<reference evidence="1 2" key="1">
    <citation type="submission" date="2017-02" db="EMBL/GenBank/DDBJ databases">
        <title>Draft Genome Sequences of 'Candidatus Synechococcus spongiarum', Cyanobacterial Symbionts of the Mediterranean Sponge Aplysina aerophoba from two locations.</title>
        <authorList>
            <person name="Slaby B.M."/>
            <person name="Hentschel U."/>
        </authorList>
    </citation>
    <scope>NUCLEOTIDE SEQUENCE [LARGE SCALE GENOMIC DNA]</scope>
    <source>
        <strain evidence="1">LMB bulk15M</strain>
    </source>
</reference>
<keyword evidence="2" id="KW-1185">Reference proteome</keyword>
<evidence type="ECO:0000313" key="2">
    <source>
        <dbReference type="Proteomes" id="UP000242636"/>
    </source>
</evidence>
<gene>
    <name evidence="1" type="ORF">BV61_05380</name>
</gene>
<proteinExistence type="predicted"/>
<protein>
    <submittedName>
        <fullName evidence="1">Uncharacterized protein</fullName>
    </submittedName>
</protein>
<dbReference type="EMBL" id="MWLD01000064">
    <property type="protein sequence ID" value="OOV31092.1"/>
    <property type="molecule type" value="Genomic_DNA"/>
</dbReference>
<dbReference type="AlphaFoldDB" id="A0A1T1CR37"/>
<evidence type="ECO:0000313" key="1">
    <source>
        <dbReference type="EMBL" id="OOV31092.1"/>
    </source>
</evidence>
<dbReference type="Proteomes" id="UP000242636">
    <property type="component" value="Unassembled WGS sequence"/>
</dbReference>
<comment type="caution">
    <text evidence="1">The sequence shown here is derived from an EMBL/GenBank/DDBJ whole genome shotgun (WGS) entry which is preliminary data.</text>
</comment>
<name>A0A1T1CR37_9SYNE</name>
<accession>A0A1T1CR37</accession>
<sequence>MPSSTATVRAKAQGATALGTALAFLSGFVVVSFAIQTIASAPLASDNNVIPHQATLWSALGQP</sequence>
<organism evidence="1 2">
    <name type="scientific">Candidatus Synechococcus spongiarum LMB bulk15M</name>
    <dbReference type="NCBI Taxonomy" id="1943582"/>
    <lineage>
        <taxon>Bacteria</taxon>
        <taxon>Bacillati</taxon>
        <taxon>Cyanobacteriota</taxon>
        <taxon>Cyanophyceae</taxon>
        <taxon>Synechococcales</taxon>
        <taxon>Synechococcaceae</taxon>
        <taxon>Synechococcus</taxon>
    </lineage>
</organism>